<comment type="caution">
    <text evidence="1">The sequence shown here is derived from an EMBL/GenBank/DDBJ whole genome shotgun (WGS) entry which is preliminary data.</text>
</comment>
<gene>
    <name evidence="1" type="ORF">WKW80_34490</name>
</gene>
<evidence type="ECO:0000313" key="2">
    <source>
        <dbReference type="Proteomes" id="UP001363010"/>
    </source>
</evidence>
<proteinExistence type="predicted"/>
<reference evidence="1 2" key="1">
    <citation type="submission" date="2024-03" db="EMBL/GenBank/DDBJ databases">
        <title>Novel species of the genus Variovorax.</title>
        <authorList>
            <person name="Liu Q."/>
            <person name="Xin Y.-H."/>
        </authorList>
    </citation>
    <scope>NUCLEOTIDE SEQUENCE [LARGE SCALE GENOMIC DNA]</scope>
    <source>
        <strain evidence="1 2">KACC 18501</strain>
    </source>
</reference>
<organism evidence="1 2">
    <name type="scientific">Variovorax humicola</name>
    <dbReference type="NCBI Taxonomy" id="1769758"/>
    <lineage>
        <taxon>Bacteria</taxon>
        <taxon>Pseudomonadati</taxon>
        <taxon>Pseudomonadota</taxon>
        <taxon>Betaproteobacteria</taxon>
        <taxon>Burkholderiales</taxon>
        <taxon>Comamonadaceae</taxon>
        <taxon>Variovorax</taxon>
    </lineage>
</organism>
<name>A0ABU8WCF4_9BURK</name>
<accession>A0ABU8WCF4</accession>
<sequence length="108" mass="11336">MYDTERRMRARLSTVVVQPLAGKDKHPLAVGAKRDLSPCWQSGAAIQTSASSDLSPAIGHHVMLISMAATIVGGVASLRGAACAGLLRMAESLACCGFRRNGRTRSPS</sequence>
<dbReference type="Proteomes" id="UP001363010">
    <property type="component" value="Unassembled WGS sequence"/>
</dbReference>
<protein>
    <submittedName>
        <fullName evidence="1">Uncharacterized protein</fullName>
    </submittedName>
</protein>
<keyword evidence="2" id="KW-1185">Reference proteome</keyword>
<evidence type="ECO:0000313" key="1">
    <source>
        <dbReference type="EMBL" id="MEJ8827047.1"/>
    </source>
</evidence>
<dbReference type="RefSeq" id="WP_340368078.1">
    <property type="nucleotide sequence ID" value="NZ_JBBKZV010000049.1"/>
</dbReference>
<dbReference type="EMBL" id="JBBKZV010000049">
    <property type="protein sequence ID" value="MEJ8827047.1"/>
    <property type="molecule type" value="Genomic_DNA"/>
</dbReference>